<dbReference type="Pfam" id="PF00400">
    <property type="entry name" value="WD40"/>
    <property type="match status" value="12"/>
</dbReference>
<dbReference type="InterPro" id="IPR036322">
    <property type="entry name" value="WD40_repeat_dom_sf"/>
</dbReference>
<name>A0A6A5UBZ8_9PLEO</name>
<evidence type="ECO:0000313" key="5">
    <source>
        <dbReference type="EMBL" id="KAF1960416.1"/>
    </source>
</evidence>
<dbReference type="Pfam" id="PF06985">
    <property type="entry name" value="HET"/>
    <property type="match status" value="1"/>
</dbReference>
<dbReference type="InterPro" id="IPR056884">
    <property type="entry name" value="NPHP3-like_N"/>
</dbReference>
<dbReference type="InterPro" id="IPR001680">
    <property type="entry name" value="WD40_rpt"/>
</dbReference>
<dbReference type="Gene3D" id="2.130.10.10">
    <property type="entry name" value="YVTN repeat-like/Quinoprotein amine dehydrogenase"/>
    <property type="match status" value="5"/>
</dbReference>
<feature type="domain" description="NACHT" evidence="4">
    <location>
        <begin position="295"/>
        <end position="516"/>
    </location>
</feature>
<evidence type="ECO:0000256" key="3">
    <source>
        <dbReference type="PROSITE-ProRule" id="PRU00221"/>
    </source>
</evidence>
<dbReference type="SMART" id="SM00320">
    <property type="entry name" value="WD40"/>
    <property type="match status" value="12"/>
</dbReference>
<feature type="repeat" description="WD" evidence="3">
    <location>
        <begin position="1247"/>
        <end position="1287"/>
    </location>
</feature>
<dbReference type="PROSITE" id="PS50082">
    <property type="entry name" value="WD_REPEATS_2"/>
    <property type="match status" value="12"/>
</dbReference>
<proteinExistence type="predicted"/>
<dbReference type="InterPro" id="IPR020472">
    <property type="entry name" value="WD40_PAC1"/>
</dbReference>
<accession>A0A6A5UBZ8</accession>
<dbReference type="PANTHER" id="PTHR19879">
    <property type="entry name" value="TRANSCRIPTION INITIATION FACTOR TFIID"/>
    <property type="match status" value="1"/>
</dbReference>
<feature type="repeat" description="WD" evidence="3">
    <location>
        <begin position="1119"/>
        <end position="1160"/>
    </location>
</feature>
<feature type="repeat" description="WD" evidence="3">
    <location>
        <begin position="1202"/>
        <end position="1243"/>
    </location>
</feature>
<feature type="repeat" description="WD" evidence="3">
    <location>
        <begin position="1035"/>
        <end position="1076"/>
    </location>
</feature>
<dbReference type="InterPro" id="IPR027417">
    <property type="entry name" value="P-loop_NTPase"/>
</dbReference>
<evidence type="ECO:0000256" key="1">
    <source>
        <dbReference type="ARBA" id="ARBA00022574"/>
    </source>
</evidence>
<dbReference type="PROSITE" id="PS50837">
    <property type="entry name" value="NACHT"/>
    <property type="match status" value="1"/>
</dbReference>
<keyword evidence="6" id="KW-1185">Reference proteome</keyword>
<sequence length="1435" mass="159638">MRLLRRESEDDYSLTRFIDGAIPPYAVLSHRWGRDIDEVTLEDITNGTGKEKAGYRKIQLCAEQAVRDGLEYFWVDTCCIDKEKYAELSHAINSMFRWYRNAARCYVYLSDVSKAPNSEDGTDPPAWELEFRKSEWFSRGWTLQELLAPSMVEFFSQHWERIGDKISLKRHIREITGIPDSALNGTRLSSFSDYERFSWMERRQTEKAVDRAYALLGIFDVSMMLNYDEGVESAFRRLQEEIDKLKRCLQDLRLTDPHYDKKRIEDTKGGLLKDAYRWVLQNPEFRQWRANQQHRLLWIRGDPGKGKTMLLCGIVDELEESMASTALVAYFFCQATDSRINSATAVLRGLLYLLVDQQPSLVSHIRAKHDRAGKALFEDANAWVALREIFTNILQDAGIRHTHLIVDALDECVVDREKLLDFIVEQSSASSRVKWIVSSRNWPEIEQQFATASNGVGLSLEVNAESVASAVEVFIQQKVIQLSQSNRYDTGTRETVQHHLSTNADGTFLWVALVCQGLKAVPKRHVRKKLNAFPSGLDSLYEQMVQRIVDSDDADLCREILALAAIVYRPLTLQEMVTLVEQFEDAADDPESVQDIIGRCGSFLTTRDSVVYFVHQSAKDFLIEKAANTIFPSGMEDAHYAIFFRSLPVLSNSLQRDMYNLGAPGYPIERVVLPDPDPLEKIRYSTVYWVDHLQSCSSVATTRHLIDLQDGGIIDGFLRRKYLYWLEALSLCKSMPKGVASMAKLEALIQKITGTPALLDLVKDARRFIMYYKGAIEEAPLQAYASALVFSPRLSLVRNLFEKEAPPWISIKSPMTENWSACLQTLEGHSDSVNSATLSYDLTLLASGSKDKTIKIWEVSSGECVQTLKGHPGSIGSVTFLHNSMLASGSYDKTIKVWDTNSGNCVHTYNGHTDAVYSVVLSHDSTWLASASADKTIKIWDLSSSGECVQTLEGHSSSVGSVALSYDSALLASGSYDETIKIWEISSGKCVQTLEGHSDAVNSVALSHDSTRLASAAYRTIRIWNTSSGECLQLLESRSGSVRSVAFSHDSALLASASYDGTVRIWDASSGGSLQTLKGHSDRVNSVAFLYYSTRLASASDDKTVKIWEVNSGECSEKLEENDSCVTSIVLSHDLTRLVSASADRAVKIWDACSGKCLQTLKRHSYCINSLALSHNSTRLASASDDRTVKIWDAESGEYLRALEHSAWVRSVTFSPGSKLLATGSHDGSIKVWDASSGECLYTLEGHEGHSFGINSVAFSQDLTRLASASHSGIHIWDTGNGKRVRTLKGHGFGVTSVAFSSDSTRLASASYNKTVKIWNVNSGDCLQTFDTGKVLDNISFDTTGSCLRTDIGLIKNISLASDATISMNAQKPLYQGAAVSSDGVWITYDSENLLWMPPEYRLSRSAVFGEMIGIGVGSGKIWLCDINLTDHGFL</sequence>
<reference evidence="5" key="1">
    <citation type="journal article" date="2020" name="Stud. Mycol.">
        <title>101 Dothideomycetes genomes: a test case for predicting lifestyles and emergence of pathogens.</title>
        <authorList>
            <person name="Haridas S."/>
            <person name="Albert R."/>
            <person name="Binder M."/>
            <person name="Bloem J."/>
            <person name="Labutti K."/>
            <person name="Salamov A."/>
            <person name="Andreopoulos B."/>
            <person name="Baker S."/>
            <person name="Barry K."/>
            <person name="Bills G."/>
            <person name="Bluhm B."/>
            <person name="Cannon C."/>
            <person name="Castanera R."/>
            <person name="Culley D."/>
            <person name="Daum C."/>
            <person name="Ezra D."/>
            <person name="Gonzalez J."/>
            <person name="Henrissat B."/>
            <person name="Kuo A."/>
            <person name="Liang C."/>
            <person name="Lipzen A."/>
            <person name="Lutzoni F."/>
            <person name="Magnuson J."/>
            <person name="Mondo S."/>
            <person name="Nolan M."/>
            <person name="Ohm R."/>
            <person name="Pangilinan J."/>
            <person name="Park H.-J."/>
            <person name="Ramirez L."/>
            <person name="Alfaro M."/>
            <person name="Sun H."/>
            <person name="Tritt A."/>
            <person name="Yoshinaga Y."/>
            <person name="Zwiers L.-H."/>
            <person name="Turgeon B."/>
            <person name="Goodwin S."/>
            <person name="Spatafora J."/>
            <person name="Crous P."/>
            <person name="Grigoriev I."/>
        </authorList>
    </citation>
    <scope>NUCLEOTIDE SEQUENCE</scope>
    <source>
        <strain evidence="5">CBS 675.92</strain>
    </source>
</reference>
<feature type="repeat" description="WD" evidence="3">
    <location>
        <begin position="868"/>
        <end position="908"/>
    </location>
</feature>
<protein>
    <submittedName>
        <fullName evidence="5">WD40 repeat-like protein</fullName>
    </submittedName>
</protein>
<dbReference type="EMBL" id="ML976983">
    <property type="protein sequence ID" value="KAF1960416.1"/>
    <property type="molecule type" value="Genomic_DNA"/>
</dbReference>
<dbReference type="SUPFAM" id="SSF50978">
    <property type="entry name" value="WD40 repeat-like"/>
    <property type="match status" value="2"/>
</dbReference>
<dbReference type="Proteomes" id="UP000800035">
    <property type="component" value="Unassembled WGS sequence"/>
</dbReference>
<dbReference type="PROSITE" id="PS00678">
    <property type="entry name" value="WD_REPEATS_1"/>
    <property type="match status" value="9"/>
</dbReference>
<dbReference type="CDD" id="cd00200">
    <property type="entry name" value="WD40"/>
    <property type="match status" value="2"/>
</dbReference>
<keyword evidence="2" id="KW-0677">Repeat</keyword>
<evidence type="ECO:0000259" key="4">
    <source>
        <dbReference type="PROSITE" id="PS50837"/>
    </source>
</evidence>
<feature type="repeat" description="WD" evidence="3">
    <location>
        <begin position="909"/>
        <end position="944"/>
    </location>
</feature>
<feature type="repeat" description="WD" evidence="3">
    <location>
        <begin position="1161"/>
        <end position="1202"/>
    </location>
</feature>
<feature type="repeat" description="WD" evidence="3">
    <location>
        <begin position="826"/>
        <end position="867"/>
    </location>
</feature>
<dbReference type="SUPFAM" id="SSF52540">
    <property type="entry name" value="P-loop containing nucleoside triphosphate hydrolases"/>
    <property type="match status" value="1"/>
</dbReference>
<dbReference type="PRINTS" id="PR00320">
    <property type="entry name" value="GPROTEINBRPT"/>
</dbReference>
<organism evidence="5 6">
    <name type="scientific">Byssothecium circinans</name>
    <dbReference type="NCBI Taxonomy" id="147558"/>
    <lineage>
        <taxon>Eukaryota</taxon>
        <taxon>Fungi</taxon>
        <taxon>Dikarya</taxon>
        <taxon>Ascomycota</taxon>
        <taxon>Pezizomycotina</taxon>
        <taxon>Dothideomycetes</taxon>
        <taxon>Pleosporomycetidae</taxon>
        <taxon>Pleosporales</taxon>
        <taxon>Massarineae</taxon>
        <taxon>Massarinaceae</taxon>
        <taxon>Byssothecium</taxon>
    </lineage>
</organism>
<evidence type="ECO:0000256" key="2">
    <source>
        <dbReference type="ARBA" id="ARBA00022737"/>
    </source>
</evidence>
<dbReference type="Pfam" id="PF24883">
    <property type="entry name" value="NPHP3_N"/>
    <property type="match status" value="1"/>
</dbReference>
<dbReference type="InterPro" id="IPR019775">
    <property type="entry name" value="WD40_repeat_CS"/>
</dbReference>
<evidence type="ECO:0000313" key="6">
    <source>
        <dbReference type="Proteomes" id="UP000800035"/>
    </source>
</evidence>
<gene>
    <name evidence="5" type="ORF">CC80DRAFT_405137</name>
</gene>
<feature type="repeat" description="WD" evidence="3">
    <location>
        <begin position="1288"/>
        <end position="1329"/>
    </location>
</feature>
<dbReference type="InterPro" id="IPR015943">
    <property type="entry name" value="WD40/YVTN_repeat-like_dom_sf"/>
</dbReference>
<feature type="repeat" description="WD" evidence="3">
    <location>
        <begin position="1077"/>
        <end position="1118"/>
    </location>
</feature>
<feature type="repeat" description="WD" evidence="3">
    <location>
        <begin position="994"/>
        <end position="1034"/>
    </location>
</feature>
<dbReference type="Gene3D" id="3.40.50.300">
    <property type="entry name" value="P-loop containing nucleotide triphosphate hydrolases"/>
    <property type="match status" value="1"/>
</dbReference>
<dbReference type="PROSITE" id="PS50294">
    <property type="entry name" value="WD_REPEATS_REGION"/>
    <property type="match status" value="10"/>
</dbReference>
<dbReference type="FunFam" id="3.40.50.300:FF:001638">
    <property type="entry name" value="NACHT and WD40 domain protein"/>
    <property type="match status" value="1"/>
</dbReference>
<dbReference type="OrthoDB" id="538223at2759"/>
<dbReference type="PANTHER" id="PTHR19879:SF9">
    <property type="entry name" value="TRANSCRIPTION INITIATION FACTOR TFIID SUBUNIT 5"/>
    <property type="match status" value="1"/>
</dbReference>
<dbReference type="InterPro" id="IPR007111">
    <property type="entry name" value="NACHT_NTPase"/>
</dbReference>
<dbReference type="InterPro" id="IPR010730">
    <property type="entry name" value="HET"/>
</dbReference>
<feature type="repeat" description="WD" evidence="3">
    <location>
        <begin position="952"/>
        <end position="993"/>
    </location>
</feature>
<keyword evidence="1 3" id="KW-0853">WD repeat</keyword>